<dbReference type="InterPro" id="IPR051326">
    <property type="entry name" value="Kynurenine-oxoglutarate_AT"/>
</dbReference>
<dbReference type="PANTHER" id="PTHR43807">
    <property type="entry name" value="FI04487P"/>
    <property type="match status" value="1"/>
</dbReference>
<evidence type="ECO:0000256" key="4">
    <source>
        <dbReference type="ARBA" id="ARBA00022679"/>
    </source>
</evidence>
<dbReference type="EMBL" id="JAIOIV010000112">
    <property type="protein sequence ID" value="MBZ0157361.1"/>
    <property type="molecule type" value="Genomic_DNA"/>
</dbReference>
<evidence type="ECO:0000256" key="6">
    <source>
        <dbReference type="RuleBase" id="RU000481"/>
    </source>
</evidence>
<keyword evidence="5" id="KW-0663">Pyridoxal phosphate</keyword>
<dbReference type="GO" id="GO:0016212">
    <property type="term" value="F:kynurenine-oxoglutarate transaminase activity"/>
    <property type="evidence" value="ECO:0007669"/>
    <property type="project" value="TreeGrafter"/>
</dbReference>
<dbReference type="SUPFAM" id="SSF53383">
    <property type="entry name" value="PLP-dependent transferases"/>
    <property type="match status" value="1"/>
</dbReference>
<evidence type="ECO:0000256" key="5">
    <source>
        <dbReference type="ARBA" id="ARBA00022898"/>
    </source>
</evidence>
<dbReference type="InterPro" id="IPR015422">
    <property type="entry name" value="PyrdxlP-dep_Trfase_small"/>
</dbReference>
<dbReference type="Pfam" id="PF00155">
    <property type="entry name" value="Aminotran_1_2"/>
    <property type="match status" value="1"/>
</dbReference>
<evidence type="ECO:0000313" key="8">
    <source>
        <dbReference type="EMBL" id="MBZ0157361.1"/>
    </source>
</evidence>
<dbReference type="InterPro" id="IPR004838">
    <property type="entry name" value="NHTrfase_class1_PyrdxlP-BS"/>
</dbReference>
<dbReference type="AlphaFoldDB" id="A0A953J6V4"/>
<gene>
    <name evidence="8" type="ORF">K8I29_14275</name>
</gene>
<keyword evidence="3 6" id="KW-0032">Aminotransferase</keyword>
<dbReference type="Proteomes" id="UP000705867">
    <property type="component" value="Unassembled WGS sequence"/>
</dbReference>
<evidence type="ECO:0000313" key="9">
    <source>
        <dbReference type="Proteomes" id="UP000705867"/>
    </source>
</evidence>
<dbReference type="FunFam" id="3.40.640.10:FF:000024">
    <property type="entry name" value="Kynurenine--oxoglutarate transaminase 3"/>
    <property type="match status" value="1"/>
</dbReference>
<dbReference type="PROSITE" id="PS00105">
    <property type="entry name" value="AA_TRANSFER_CLASS_1"/>
    <property type="match status" value="1"/>
</dbReference>
<name>A0A953J6V4_9BACT</name>
<dbReference type="InterPro" id="IPR015424">
    <property type="entry name" value="PyrdxlP-dep_Trfase"/>
</dbReference>
<proteinExistence type="inferred from homology"/>
<accession>A0A953J6V4</accession>
<dbReference type="CDD" id="cd00609">
    <property type="entry name" value="AAT_like"/>
    <property type="match status" value="1"/>
</dbReference>
<dbReference type="GO" id="GO:0005737">
    <property type="term" value="C:cytoplasm"/>
    <property type="evidence" value="ECO:0007669"/>
    <property type="project" value="TreeGrafter"/>
</dbReference>
<sequence length="393" mass="43348">MYPYPVKQRTSLKAASFTESVIREMSREALAHGAINLAQGFPDFPAPDFIKRAAVEAIEQDLNQYAITWGAPSLRNALSRKMGELYHLDIDPDREITVCCGSTEGMISALLAVVNPGDEVIVFEPYYENYGPDTILCGAVPRFVRLHPPDFALDEEELRAAFSSKTKAIIINTPNNPSGKVFSAEELATIAHYCREYDVLALTDEIYEHIIYDGLRHTPMATIEGMRDRTITISGISKTFSVTGWRVGYVIAPPDITGAVRKVHDFLTVGTAAPLQEAAARAIASGGEYYRELGDFYARRRDYFLGVLRNAGFACHSPAGAYYIMADISPWRCSDDVAFAKYLTREIGVAAVPGSSFYNEKGSAGAGMVRFTFCKKMETLEAAAERLRKLNTA</sequence>
<feature type="domain" description="Aminotransferase class I/classII large" evidence="7">
    <location>
        <begin position="35"/>
        <end position="387"/>
    </location>
</feature>
<organism evidence="8 9">
    <name type="scientific">Candidatus Nitrobium versatile</name>
    <dbReference type="NCBI Taxonomy" id="2884831"/>
    <lineage>
        <taxon>Bacteria</taxon>
        <taxon>Pseudomonadati</taxon>
        <taxon>Nitrospirota</taxon>
        <taxon>Nitrospiria</taxon>
        <taxon>Nitrospirales</taxon>
        <taxon>Nitrospiraceae</taxon>
        <taxon>Candidatus Nitrobium</taxon>
    </lineage>
</organism>
<dbReference type="EC" id="2.6.1.-" evidence="6"/>
<evidence type="ECO:0000259" key="7">
    <source>
        <dbReference type="Pfam" id="PF00155"/>
    </source>
</evidence>
<dbReference type="InterPro" id="IPR015421">
    <property type="entry name" value="PyrdxlP-dep_Trfase_major"/>
</dbReference>
<evidence type="ECO:0000256" key="3">
    <source>
        <dbReference type="ARBA" id="ARBA00022576"/>
    </source>
</evidence>
<evidence type="ECO:0000256" key="2">
    <source>
        <dbReference type="ARBA" id="ARBA00007441"/>
    </source>
</evidence>
<protein>
    <recommendedName>
        <fullName evidence="6">Aminotransferase</fullName>
        <ecNumber evidence="6">2.6.1.-</ecNumber>
    </recommendedName>
</protein>
<dbReference type="PANTHER" id="PTHR43807:SF20">
    <property type="entry name" value="FI04487P"/>
    <property type="match status" value="1"/>
</dbReference>
<keyword evidence="4 6" id="KW-0808">Transferase</keyword>
<comment type="cofactor">
    <cofactor evidence="1 6">
        <name>pyridoxal 5'-phosphate</name>
        <dbReference type="ChEBI" id="CHEBI:597326"/>
    </cofactor>
</comment>
<reference evidence="8" key="2">
    <citation type="submission" date="2021-08" db="EMBL/GenBank/DDBJ databases">
        <authorList>
            <person name="Dalcin Martins P."/>
        </authorList>
    </citation>
    <scope>NUCLEOTIDE SEQUENCE</scope>
    <source>
        <strain evidence="8">MAG_39</strain>
    </source>
</reference>
<dbReference type="GO" id="GO:0030170">
    <property type="term" value="F:pyridoxal phosphate binding"/>
    <property type="evidence" value="ECO:0007669"/>
    <property type="project" value="InterPro"/>
</dbReference>
<reference evidence="8" key="1">
    <citation type="journal article" date="2021" name="bioRxiv">
        <title>Unraveling nitrogen, sulfur and carbon metabolic pathways and microbial community transcriptional responses to substrate deprivation and toxicity stresses in a bioreactor mimicking anoxic brackish coastal sediment conditions.</title>
        <authorList>
            <person name="Martins P.D."/>
            <person name="Echeveste M.J."/>
            <person name="Arshad A."/>
            <person name="Kurth J."/>
            <person name="Ouboter H."/>
            <person name="Jetten M.S.M."/>
            <person name="Welte C.U."/>
        </authorList>
    </citation>
    <scope>NUCLEOTIDE SEQUENCE</scope>
    <source>
        <strain evidence="8">MAG_39</strain>
    </source>
</reference>
<dbReference type="Gene3D" id="3.40.640.10">
    <property type="entry name" value="Type I PLP-dependent aspartate aminotransferase-like (Major domain)"/>
    <property type="match status" value="1"/>
</dbReference>
<dbReference type="InterPro" id="IPR004839">
    <property type="entry name" value="Aminotransferase_I/II_large"/>
</dbReference>
<comment type="caution">
    <text evidence="8">The sequence shown here is derived from an EMBL/GenBank/DDBJ whole genome shotgun (WGS) entry which is preliminary data.</text>
</comment>
<dbReference type="Gene3D" id="3.90.1150.10">
    <property type="entry name" value="Aspartate Aminotransferase, domain 1"/>
    <property type="match status" value="1"/>
</dbReference>
<evidence type="ECO:0000256" key="1">
    <source>
        <dbReference type="ARBA" id="ARBA00001933"/>
    </source>
</evidence>
<comment type="similarity">
    <text evidence="2 6">Belongs to the class-I pyridoxal-phosphate-dependent aminotransferase family.</text>
</comment>